<reference evidence="2" key="1">
    <citation type="journal article" date="2019" name="bioRxiv">
        <title>The Genome of the Zebra Mussel, Dreissena polymorpha: A Resource for Invasive Species Research.</title>
        <authorList>
            <person name="McCartney M.A."/>
            <person name="Auch B."/>
            <person name="Kono T."/>
            <person name="Mallez S."/>
            <person name="Zhang Y."/>
            <person name="Obille A."/>
            <person name="Becker A."/>
            <person name="Abrahante J.E."/>
            <person name="Garbe J."/>
            <person name="Badalamenti J.P."/>
            <person name="Herman A."/>
            <person name="Mangelson H."/>
            <person name="Liachko I."/>
            <person name="Sullivan S."/>
            <person name="Sone E.D."/>
            <person name="Koren S."/>
            <person name="Silverstein K.A.T."/>
            <person name="Beckman K.B."/>
            <person name="Gohl D.M."/>
        </authorList>
    </citation>
    <scope>NUCLEOTIDE SEQUENCE</scope>
    <source>
        <strain evidence="2">Duluth1</strain>
        <tissue evidence="2">Whole animal</tissue>
    </source>
</reference>
<dbReference type="Proteomes" id="UP000828390">
    <property type="component" value="Unassembled WGS sequence"/>
</dbReference>
<organism evidence="2 3">
    <name type="scientific">Dreissena polymorpha</name>
    <name type="common">Zebra mussel</name>
    <name type="synonym">Mytilus polymorpha</name>
    <dbReference type="NCBI Taxonomy" id="45954"/>
    <lineage>
        <taxon>Eukaryota</taxon>
        <taxon>Metazoa</taxon>
        <taxon>Spiralia</taxon>
        <taxon>Lophotrochozoa</taxon>
        <taxon>Mollusca</taxon>
        <taxon>Bivalvia</taxon>
        <taxon>Autobranchia</taxon>
        <taxon>Heteroconchia</taxon>
        <taxon>Euheterodonta</taxon>
        <taxon>Imparidentia</taxon>
        <taxon>Neoheterodontei</taxon>
        <taxon>Myida</taxon>
        <taxon>Dreissenoidea</taxon>
        <taxon>Dreissenidae</taxon>
        <taxon>Dreissena</taxon>
    </lineage>
</organism>
<proteinExistence type="predicted"/>
<protein>
    <submittedName>
        <fullName evidence="2">Uncharacterized protein</fullName>
    </submittedName>
</protein>
<dbReference type="EMBL" id="JAIWYP010000002">
    <property type="protein sequence ID" value="KAH3862112.1"/>
    <property type="molecule type" value="Genomic_DNA"/>
</dbReference>
<name>A0A9D4RCZ4_DREPO</name>
<dbReference type="AlphaFoldDB" id="A0A9D4RCZ4"/>
<keyword evidence="3" id="KW-1185">Reference proteome</keyword>
<evidence type="ECO:0000313" key="2">
    <source>
        <dbReference type="EMBL" id="KAH3862112.1"/>
    </source>
</evidence>
<sequence length="53" mass="5805">MEVKARNRNPVEQSVAATSTSNAADNIAQTYEEVTSMAYMDLTVKMISTPPIK</sequence>
<accession>A0A9D4RCZ4</accession>
<feature type="region of interest" description="Disordered" evidence="1">
    <location>
        <begin position="1"/>
        <end position="25"/>
    </location>
</feature>
<reference evidence="2" key="2">
    <citation type="submission" date="2020-11" db="EMBL/GenBank/DDBJ databases">
        <authorList>
            <person name="McCartney M.A."/>
            <person name="Auch B."/>
            <person name="Kono T."/>
            <person name="Mallez S."/>
            <person name="Becker A."/>
            <person name="Gohl D.M."/>
            <person name="Silverstein K.A.T."/>
            <person name="Koren S."/>
            <person name="Bechman K.B."/>
            <person name="Herman A."/>
            <person name="Abrahante J.E."/>
            <person name="Garbe J."/>
        </authorList>
    </citation>
    <scope>NUCLEOTIDE SEQUENCE</scope>
    <source>
        <strain evidence="2">Duluth1</strain>
        <tissue evidence="2">Whole animal</tissue>
    </source>
</reference>
<gene>
    <name evidence="2" type="ORF">DPMN_025075</name>
</gene>
<evidence type="ECO:0000256" key="1">
    <source>
        <dbReference type="SAM" id="MobiDB-lite"/>
    </source>
</evidence>
<comment type="caution">
    <text evidence="2">The sequence shown here is derived from an EMBL/GenBank/DDBJ whole genome shotgun (WGS) entry which is preliminary data.</text>
</comment>
<feature type="compositionally biased region" description="Polar residues" evidence="1">
    <location>
        <begin position="10"/>
        <end position="25"/>
    </location>
</feature>
<evidence type="ECO:0000313" key="3">
    <source>
        <dbReference type="Proteomes" id="UP000828390"/>
    </source>
</evidence>